<dbReference type="GeneID" id="33569483"/>
<dbReference type="Proteomes" id="UP000193648">
    <property type="component" value="Unassembled WGS sequence"/>
</dbReference>
<dbReference type="AlphaFoldDB" id="A0A1Y2GTM4"/>
<keyword evidence="2" id="KW-1185">Reference proteome</keyword>
<dbReference type="RefSeq" id="XP_021883382.1">
    <property type="nucleotide sequence ID" value="XM_022027640.1"/>
</dbReference>
<protein>
    <submittedName>
        <fullName evidence="1">Uncharacterized protein</fullName>
    </submittedName>
</protein>
<reference evidence="1 2" key="1">
    <citation type="submission" date="2016-07" db="EMBL/GenBank/DDBJ databases">
        <title>Pervasive Adenine N6-methylation of Active Genes in Fungi.</title>
        <authorList>
            <consortium name="DOE Joint Genome Institute"/>
            <person name="Mondo S.J."/>
            <person name="Dannebaum R.O."/>
            <person name="Kuo R.C."/>
            <person name="Labutti K."/>
            <person name="Haridas S."/>
            <person name="Kuo A."/>
            <person name="Salamov A."/>
            <person name="Ahrendt S.R."/>
            <person name="Lipzen A."/>
            <person name="Sullivan W."/>
            <person name="Andreopoulos W.B."/>
            <person name="Clum A."/>
            <person name="Lindquist E."/>
            <person name="Daum C."/>
            <person name="Ramamoorthy G.K."/>
            <person name="Gryganskyi A."/>
            <person name="Culley D."/>
            <person name="Magnuson J.K."/>
            <person name="James T.Y."/>
            <person name="O'Malley M.A."/>
            <person name="Stajich J.E."/>
            <person name="Spatafora J.W."/>
            <person name="Visel A."/>
            <person name="Grigoriev I.V."/>
        </authorList>
    </citation>
    <scope>NUCLEOTIDE SEQUENCE [LARGE SCALE GENOMIC DNA]</scope>
    <source>
        <strain evidence="1 2">NRRL 3116</strain>
    </source>
</reference>
<evidence type="ECO:0000313" key="1">
    <source>
        <dbReference type="EMBL" id="ORZ22828.1"/>
    </source>
</evidence>
<proteinExistence type="predicted"/>
<accession>A0A1Y2GTM4</accession>
<organism evidence="1 2">
    <name type="scientific">Lobosporangium transversale</name>
    <dbReference type="NCBI Taxonomy" id="64571"/>
    <lineage>
        <taxon>Eukaryota</taxon>
        <taxon>Fungi</taxon>
        <taxon>Fungi incertae sedis</taxon>
        <taxon>Mucoromycota</taxon>
        <taxon>Mortierellomycotina</taxon>
        <taxon>Mortierellomycetes</taxon>
        <taxon>Mortierellales</taxon>
        <taxon>Mortierellaceae</taxon>
        <taxon>Lobosporangium</taxon>
    </lineage>
</organism>
<comment type="caution">
    <text evidence="1">The sequence shown here is derived from an EMBL/GenBank/DDBJ whole genome shotgun (WGS) entry which is preliminary data.</text>
</comment>
<name>A0A1Y2GTM4_9FUNG</name>
<dbReference type="EMBL" id="MCFF01000010">
    <property type="protein sequence ID" value="ORZ22828.1"/>
    <property type="molecule type" value="Genomic_DNA"/>
</dbReference>
<dbReference type="OrthoDB" id="2383523at2759"/>
<dbReference type="InParanoid" id="A0A1Y2GTM4"/>
<gene>
    <name evidence="1" type="ORF">BCR41DRAFT_385103</name>
</gene>
<sequence length="312" mass="35949">MSTSFNHRLLELEEASRRLASADFSAPRFYTSLLLENQAVPVRNAKTYEQSLFTTNPIETMRNLRTRENMDDFESTMELATSLNEICQNEYVYEQLEEISNAHVDVLSSIARLSSRLAELQGSNSANDTQQSGPGWQEGDEIMADVEREEGEIFALEQMLSEKRQLLNQMQQELDGFASLSEMELMQYDSATQEEDPETNTEIAASKLEIEKLNHRIQEQRWQEKELVDMYENLVCESNELLTAQQDAEALAKEDSSPQFEELMRLYEKVTIQEGDTLILPKGVQEAYLKLERLLDGLERCQRHIVMLDVLE</sequence>
<evidence type="ECO:0000313" key="2">
    <source>
        <dbReference type="Proteomes" id="UP000193648"/>
    </source>
</evidence>